<keyword evidence="1" id="KW-0472">Membrane</keyword>
<feature type="transmembrane region" description="Helical" evidence="1">
    <location>
        <begin position="100"/>
        <end position="125"/>
    </location>
</feature>
<dbReference type="EMBL" id="JBHTAX010000007">
    <property type="protein sequence ID" value="MFC7193191.1"/>
    <property type="molecule type" value="Genomic_DNA"/>
</dbReference>
<name>A0ABD5YV46_9EURY</name>
<protein>
    <submittedName>
        <fullName evidence="2">ABC transporter permease subunit</fullName>
    </submittedName>
</protein>
<reference evidence="2 3" key="1">
    <citation type="journal article" date="2019" name="Int. J. Syst. Evol. Microbiol.">
        <title>The Global Catalogue of Microorganisms (GCM) 10K type strain sequencing project: providing services to taxonomists for standard genome sequencing and annotation.</title>
        <authorList>
            <consortium name="The Broad Institute Genomics Platform"/>
            <consortium name="The Broad Institute Genome Sequencing Center for Infectious Disease"/>
            <person name="Wu L."/>
            <person name="Ma J."/>
        </authorList>
    </citation>
    <scope>NUCLEOTIDE SEQUENCE [LARGE SCALE GENOMIC DNA]</scope>
    <source>
        <strain evidence="2 3">RDMS1</strain>
    </source>
</reference>
<keyword evidence="3" id="KW-1185">Reference proteome</keyword>
<feature type="transmembrane region" description="Helical" evidence="1">
    <location>
        <begin position="232"/>
        <end position="251"/>
    </location>
</feature>
<organism evidence="2 3">
    <name type="scientific">Halocatena marina</name>
    <dbReference type="NCBI Taxonomy" id="2934937"/>
    <lineage>
        <taxon>Archaea</taxon>
        <taxon>Methanobacteriati</taxon>
        <taxon>Methanobacteriota</taxon>
        <taxon>Stenosarchaea group</taxon>
        <taxon>Halobacteria</taxon>
        <taxon>Halobacteriales</taxon>
        <taxon>Natronomonadaceae</taxon>
        <taxon>Halocatena</taxon>
    </lineage>
</organism>
<dbReference type="GO" id="GO:0005886">
    <property type="term" value="C:plasma membrane"/>
    <property type="evidence" value="ECO:0007669"/>
    <property type="project" value="UniProtKB-SubCell"/>
</dbReference>
<dbReference type="PANTHER" id="PTHR43471">
    <property type="entry name" value="ABC TRANSPORTER PERMEASE"/>
    <property type="match status" value="1"/>
</dbReference>
<feature type="transmembrane region" description="Helical" evidence="1">
    <location>
        <begin position="51"/>
        <end position="73"/>
    </location>
</feature>
<dbReference type="Pfam" id="PF12679">
    <property type="entry name" value="ABC2_membrane_2"/>
    <property type="match status" value="1"/>
</dbReference>
<proteinExistence type="predicted"/>
<dbReference type="PANTHER" id="PTHR43471:SF1">
    <property type="entry name" value="ABC TRANSPORTER PERMEASE PROTEIN NOSY-RELATED"/>
    <property type="match status" value="1"/>
</dbReference>
<comment type="caution">
    <text evidence="2">The sequence shown here is derived from an EMBL/GenBank/DDBJ whole genome shotgun (WGS) entry which is preliminary data.</text>
</comment>
<accession>A0ABD5YV46</accession>
<gene>
    <name evidence="2" type="ORF">ACFQL7_27675</name>
</gene>
<dbReference type="RefSeq" id="WP_390207027.1">
    <property type="nucleotide sequence ID" value="NZ_JBHTAX010000007.1"/>
</dbReference>
<dbReference type="AlphaFoldDB" id="A0ABD5YV46"/>
<keyword evidence="1" id="KW-0812">Transmembrane</keyword>
<evidence type="ECO:0000256" key="1">
    <source>
        <dbReference type="SAM" id="Phobius"/>
    </source>
</evidence>
<feature type="transmembrane region" description="Helical" evidence="1">
    <location>
        <begin position="167"/>
        <end position="192"/>
    </location>
</feature>
<dbReference type="Proteomes" id="UP001596417">
    <property type="component" value="Unassembled WGS sequence"/>
</dbReference>
<feature type="transmembrane region" description="Helical" evidence="1">
    <location>
        <begin position="131"/>
        <end position="155"/>
    </location>
</feature>
<feature type="transmembrane region" description="Helical" evidence="1">
    <location>
        <begin position="20"/>
        <end position="39"/>
    </location>
</feature>
<sequence>MSTLLVAKKDVQDAIRSRTLLVVAGLFTAFLAFIIYYRIAMESPGRPVKVAGLYPSVATVISVIGTLLGYNAIVGERESGSVKFLLGQPHARRDVVVGKFLGRAAVVAVTVLVAFAVVGVHYAVLAESPSFTAYVLFVGKMLVLGVVFVAIAIAFSAALRSATAATWGAVGLAILFAFGWESVLIIIESLLVSGGSPPSWFLLFNRLNPKYALDTSASGVGGGAASFYLEPWFGVVILGGWLLVPLGLGYLRFQRGDLA</sequence>
<evidence type="ECO:0000313" key="2">
    <source>
        <dbReference type="EMBL" id="MFC7193191.1"/>
    </source>
</evidence>
<keyword evidence="1" id="KW-1133">Transmembrane helix</keyword>
<evidence type="ECO:0000313" key="3">
    <source>
        <dbReference type="Proteomes" id="UP001596417"/>
    </source>
</evidence>